<organism evidence="1 2">
    <name type="scientific">Leeuwenhoekiella polynyae</name>
    <dbReference type="NCBI Taxonomy" id="1550906"/>
    <lineage>
        <taxon>Bacteria</taxon>
        <taxon>Pseudomonadati</taxon>
        <taxon>Bacteroidota</taxon>
        <taxon>Flavobacteriia</taxon>
        <taxon>Flavobacteriales</taxon>
        <taxon>Flavobacteriaceae</taxon>
        <taxon>Leeuwenhoekiella</taxon>
    </lineage>
</organism>
<name>A0A4Q0NS15_9FLAO</name>
<keyword evidence="2" id="KW-1185">Reference proteome</keyword>
<dbReference type="OrthoDB" id="163809at2"/>
<gene>
    <name evidence="1" type="ORF">DSM02_3684</name>
</gene>
<dbReference type="Proteomes" id="UP000289859">
    <property type="component" value="Unassembled WGS sequence"/>
</dbReference>
<reference evidence="1 2" key="1">
    <citation type="submission" date="2018-07" db="EMBL/GenBank/DDBJ databases">
        <title>Leeuwenhoekiella genomics.</title>
        <authorList>
            <person name="Tahon G."/>
            <person name="Willems A."/>
        </authorList>
    </citation>
    <scope>NUCLEOTIDE SEQUENCE [LARGE SCALE GENOMIC DNA]</scope>
    <source>
        <strain evidence="1 2">LMG 29608</strain>
    </source>
</reference>
<proteinExistence type="predicted"/>
<sequence>MGVKITKIIDSRCPSNVTCIWAGNVIVDYEVYKDGNFLETRKITIENNSEDRTMIDAAQQLKAYSVAPYPRTSMRKIPQEDYVVNLVWERIQKD</sequence>
<evidence type="ECO:0000313" key="1">
    <source>
        <dbReference type="EMBL" id="RXG13643.1"/>
    </source>
</evidence>
<evidence type="ECO:0000313" key="2">
    <source>
        <dbReference type="Proteomes" id="UP000289859"/>
    </source>
</evidence>
<dbReference type="AlphaFoldDB" id="A0A4Q0NS15"/>
<comment type="caution">
    <text evidence="1">The sequence shown here is derived from an EMBL/GenBank/DDBJ whole genome shotgun (WGS) entry which is preliminary data.</text>
</comment>
<dbReference type="RefSeq" id="WP_128766896.1">
    <property type="nucleotide sequence ID" value="NZ_JBHUOO010000003.1"/>
</dbReference>
<accession>A0A4Q0NS15</accession>
<dbReference type="EMBL" id="QOVK01000025">
    <property type="protein sequence ID" value="RXG13643.1"/>
    <property type="molecule type" value="Genomic_DNA"/>
</dbReference>
<protein>
    <submittedName>
        <fullName evidence="1">Uncharacterized protein</fullName>
    </submittedName>
</protein>